<dbReference type="InterPro" id="IPR033121">
    <property type="entry name" value="PEPTIDASE_A1"/>
</dbReference>
<protein>
    <recommendedName>
        <fullName evidence="11">Peptidase A1 domain-containing protein</fullName>
    </recommendedName>
</protein>
<dbReference type="SUPFAM" id="SSF50630">
    <property type="entry name" value="Acid proteases"/>
    <property type="match status" value="1"/>
</dbReference>
<dbReference type="GO" id="GO:0012505">
    <property type="term" value="C:endomembrane system"/>
    <property type="evidence" value="ECO:0007669"/>
    <property type="project" value="UniProtKB-SubCell"/>
</dbReference>
<dbReference type="InterPro" id="IPR032861">
    <property type="entry name" value="TAXi_N"/>
</dbReference>
<evidence type="ECO:0000313" key="13">
    <source>
        <dbReference type="Proteomes" id="UP000239757"/>
    </source>
</evidence>
<evidence type="ECO:0000256" key="8">
    <source>
        <dbReference type="ARBA" id="ARBA00023136"/>
    </source>
</evidence>
<evidence type="ECO:0000313" key="12">
    <source>
        <dbReference type="EMBL" id="PPR88674.1"/>
    </source>
</evidence>
<dbReference type="FunFam" id="2.40.70.10:FF:000018">
    <property type="entry name" value="Aspartic proteinase-like protein 2"/>
    <property type="match status" value="1"/>
</dbReference>
<dbReference type="PANTHER" id="PTHR13683:SF375">
    <property type="entry name" value="PEPTIDASE A1 DOMAIN-CONTAINING PROTEIN"/>
    <property type="match status" value="1"/>
</dbReference>
<evidence type="ECO:0000256" key="6">
    <source>
        <dbReference type="ARBA" id="ARBA00022801"/>
    </source>
</evidence>
<dbReference type="InterPro" id="IPR034161">
    <property type="entry name" value="Pepsin-like_plant"/>
</dbReference>
<keyword evidence="4" id="KW-0732">Signal</keyword>
<keyword evidence="5" id="KW-0064">Aspartyl protease</keyword>
<evidence type="ECO:0000256" key="1">
    <source>
        <dbReference type="ARBA" id="ARBA00007447"/>
    </source>
</evidence>
<dbReference type="Gene3D" id="2.40.70.10">
    <property type="entry name" value="Acid Proteases"/>
    <property type="match status" value="2"/>
</dbReference>
<dbReference type="Pfam" id="PF14541">
    <property type="entry name" value="TAXi_C"/>
    <property type="match status" value="1"/>
</dbReference>
<dbReference type="InterPro" id="IPR021109">
    <property type="entry name" value="Peptidase_aspartic_dom_sf"/>
</dbReference>
<evidence type="ECO:0000256" key="5">
    <source>
        <dbReference type="ARBA" id="ARBA00022750"/>
    </source>
</evidence>
<dbReference type="GO" id="GO:0004190">
    <property type="term" value="F:aspartic-type endopeptidase activity"/>
    <property type="evidence" value="ECO:0007669"/>
    <property type="project" value="UniProtKB-KW"/>
</dbReference>
<dbReference type="InterPro" id="IPR001461">
    <property type="entry name" value="Aspartic_peptidase_A1"/>
</dbReference>
<evidence type="ECO:0000256" key="10">
    <source>
        <dbReference type="ARBA" id="ARBA00046288"/>
    </source>
</evidence>
<name>A0A2P5WC52_GOSBA</name>
<dbReference type="InterPro" id="IPR001969">
    <property type="entry name" value="Aspartic_peptidase_AS"/>
</dbReference>
<keyword evidence="2" id="KW-0645">Protease</keyword>
<dbReference type="OrthoDB" id="2747330at2759"/>
<dbReference type="PROSITE" id="PS00141">
    <property type="entry name" value="ASP_PROTEASE"/>
    <property type="match status" value="1"/>
</dbReference>
<keyword evidence="6" id="KW-0378">Hydrolase</keyword>
<dbReference type="Pfam" id="PF14543">
    <property type="entry name" value="TAXi_N"/>
    <property type="match status" value="1"/>
</dbReference>
<gene>
    <name evidence="12" type="ORF">GOBAR_AA32010</name>
</gene>
<comment type="subcellular location">
    <subcellularLocation>
        <location evidence="10">Endomembrane system</location>
        <topology evidence="10">Single-pass type I membrane protein</topology>
    </subcellularLocation>
</comment>
<dbReference type="PROSITE" id="PS51767">
    <property type="entry name" value="PEPTIDASE_A1"/>
    <property type="match status" value="1"/>
</dbReference>
<sequence length="655" mass="71374">MQRAPHHPTIAPITSIPYTPTLPPLVRRRPFARACSVPHVNARTQRARSLHLKAIASPASRVPISPSLTTLPLVLRGSVPCSTASTRRLAIDFFYLSEAVYPVPNLPQKPKPVAFSNTGISPRHPPPAAITTLVSWFPPTTPCTTQIVLRQQPSSPVALLCSVALAKLTQEMPGLPYSSLLVQRPQIPLNFFDPGSSSTASLVSCSDQRCSSGIQVSDSTCSGSSNQCSYTFQYGDGSGTSGYYVSDLLHFNTILPGHTTGNATASIMFGCSMLHTGKLTDSHRAVDGIFGFGQQSLSVISQLSSQRVTPRTFSHCLKGNDDGGGILVLGEIVEPDMVYTPLVPSMYVISIHLIEAVLLFIYRACYNCSRNDLFTFSGFWNCQFLSHDSFVLSYELHRSTVFTRSLRPKLMRIKHFCRPHYNIDLRSISVGGQVLSIDASVFSTSINHGAIIDSGTTLSYLADEAYNAFIDAINNAVSEHVHPVLSHGNQCYLITDSIDHIFPEASLNFAGGAALILHPEDYLIQQNPIGGSAVWCIGFKTIEGQKLTILGDLVMKDKIFVYDLEKQQIGWVNYDCSSSVNVSVNTEPGKTKFVNARPINNSSSPDELQTTVALLLNMFMLAAIDINLMNCLIHANVMSWTETRAQASVANADLN</sequence>
<evidence type="ECO:0000256" key="3">
    <source>
        <dbReference type="ARBA" id="ARBA00022692"/>
    </source>
</evidence>
<dbReference type="PANTHER" id="PTHR13683">
    <property type="entry name" value="ASPARTYL PROTEASES"/>
    <property type="match status" value="1"/>
</dbReference>
<keyword evidence="7" id="KW-1133">Transmembrane helix</keyword>
<keyword evidence="9" id="KW-0325">Glycoprotein</keyword>
<evidence type="ECO:0000256" key="9">
    <source>
        <dbReference type="ARBA" id="ARBA00023180"/>
    </source>
</evidence>
<dbReference type="AlphaFoldDB" id="A0A2P5WC52"/>
<proteinExistence type="inferred from homology"/>
<dbReference type="CDD" id="cd05476">
    <property type="entry name" value="pepsin_A_like_plant"/>
    <property type="match status" value="1"/>
</dbReference>
<keyword evidence="3" id="KW-0812">Transmembrane</keyword>
<evidence type="ECO:0000256" key="4">
    <source>
        <dbReference type="ARBA" id="ARBA00022729"/>
    </source>
</evidence>
<keyword evidence="8" id="KW-0472">Membrane</keyword>
<feature type="domain" description="Peptidase A1" evidence="11">
    <location>
        <begin position="176"/>
        <end position="572"/>
    </location>
</feature>
<evidence type="ECO:0000256" key="7">
    <source>
        <dbReference type="ARBA" id="ARBA00022989"/>
    </source>
</evidence>
<dbReference type="GO" id="GO:0006508">
    <property type="term" value="P:proteolysis"/>
    <property type="evidence" value="ECO:0007669"/>
    <property type="project" value="UniProtKB-KW"/>
</dbReference>
<dbReference type="EMBL" id="KZ668202">
    <property type="protein sequence ID" value="PPR88674.1"/>
    <property type="molecule type" value="Genomic_DNA"/>
</dbReference>
<organism evidence="12 13">
    <name type="scientific">Gossypium barbadense</name>
    <name type="common">Sea Island cotton</name>
    <name type="synonym">Hibiscus barbadensis</name>
    <dbReference type="NCBI Taxonomy" id="3634"/>
    <lineage>
        <taxon>Eukaryota</taxon>
        <taxon>Viridiplantae</taxon>
        <taxon>Streptophyta</taxon>
        <taxon>Embryophyta</taxon>
        <taxon>Tracheophyta</taxon>
        <taxon>Spermatophyta</taxon>
        <taxon>Magnoliopsida</taxon>
        <taxon>eudicotyledons</taxon>
        <taxon>Gunneridae</taxon>
        <taxon>Pentapetalae</taxon>
        <taxon>rosids</taxon>
        <taxon>malvids</taxon>
        <taxon>Malvales</taxon>
        <taxon>Malvaceae</taxon>
        <taxon>Malvoideae</taxon>
        <taxon>Gossypium</taxon>
    </lineage>
</organism>
<comment type="similarity">
    <text evidence="1">Belongs to the peptidase A1 family.</text>
</comment>
<evidence type="ECO:0000259" key="11">
    <source>
        <dbReference type="PROSITE" id="PS51767"/>
    </source>
</evidence>
<dbReference type="InterPro" id="IPR032799">
    <property type="entry name" value="TAXi_C"/>
</dbReference>
<reference evidence="12 13" key="1">
    <citation type="submission" date="2015-01" db="EMBL/GenBank/DDBJ databases">
        <title>Genome of allotetraploid Gossypium barbadense reveals genomic plasticity and fiber elongation in cotton evolution.</title>
        <authorList>
            <person name="Chen X."/>
            <person name="Liu X."/>
            <person name="Zhao B."/>
            <person name="Zheng H."/>
            <person name="Hu Y."/>
            <person name="Lu G."/>
            <person name="Yang C."/>
            <person name="Chen J."/>
            <person name="Shan C."/>
            <person name="Zhang L."/>
            <person name="Zhou Y."/>
            <person name="Wang L."/>
            <person name="Guo W."/>
            <person name="Bai Y."/>
            <person name="Ruan J."/>
            <person name="Shangguan X."/>
            <person name="Mao Y."/>
            <person name="Jiang J."/>
            <person name="Zhu Y."/>
            <person name="Lei J."/>
            <person name="Kang H."/>
            <person name="Chen S."/>
            <person name="He X."/>
            <person name="Wang R."/>
            <person name="Wang Y."/>
            <person name="Chen J."/>
            <person name="Wang L."/>
            <person name="Yu S."/>
            <person name="Wang B."/>
            <person name="Wei J."/>
            <person name="Song S."/>
            <person name="Lu X."/>
            <person name="Gao Z."/>
            <person name="Gu W."/>
            <person name="Deng X."/>
            <person name="Ma D."/>
            <person name="Wang S."/>
            <person name="Liang W."/>
            <person name="Fang L."/>
            <person name="Cai C."/>
            <person name="Zhu X."/>
            <person name="Zhou B."/>
            <person name="Zhang Y."/>
            <person name="Chen Z."/>
            <person name="Xu S."/>
            <person name="Zhu R."/>
            <person name="Wang S."/>
            <person name="Zhang T."/>
            <person name="Zhao G."/>
        </authorList>
    </citation>
    <scope>NUCLEOTIDE SEQUENCE [LARGE SCALE GENOMIC DNA]</scope>
    <source>
        <strain evidence="13">cv. Xinhai21</strain>
        <tissue evidence="12">Leaf</tissue>
    </source>
</reference>
<dbReference type="Proteomes" id="UP000239757">
    <property type="component" value="Unassembled WGS sequence"/>
</dbReference>
<accession>A0A2P5WC52</accession>
<evidence type="ECO:0000256" key="2">
    <source>
        <dbReference type="ARBA" id="ARBA00022670"/>
    </source>
</evidence>